<dbReference type="InterPro" id="IPR043472">
    <property type="entry name" value="Macro_dom-like"/>
</dbReference>
<dbReference type="VEuPathDB" id="FungiDB:LCOR_02489.1"/>
<dbReference type="Proteomes" id="UP000027586">
    <property type="component" value="Unassembled WGS sequence"/>
</dbReference>
<dbReference type="EMBL" id="CBTN010000007">
    <property type="protein sequence ID" value="CDH50796.1"/>
    <property type="molecule type" value="Genomic_DNA"/>
</dbReference>
<dbReference type="SUPFAM" id="SSF52949">
    <property type="entry name" value="Macro domain-like"/>
    <property type="match status" value="1"/>
</dbReference>
<comment type="similarity">
    <text evidence="3">Belongs to the peptidase M17 family.</text>
</comment>
<dbReference type="PRINTS" id="PR00481">
    <property type="entry name" value="LAMNOPPTDASE"/>
</dbReference>
<evidence type="ECO:0000256" key="6">
    <source>
        <dbReference type="ARBA" id="ARBA00022801"/>
    </source>
</evidence>
<comment type="caution">
    <text evidence="8">The sequence shown here is derived from an EMBL/GenBank/DDBJ whole genome shotgun (WGS) entry which is preliminary data.</text>
</comment>
<keyword evidence="6" id="KW-0378">Hydrolase</keyword>
<dbReference type="PROSITE" id="PS00631">
    <property type="entry name" value="CYTOSOL_AP"/>
    <property type="match status" value="1"/>
</dbReference>
<dbReference type="SUPFAM" id="SSF53187">
    <property type="entry name" value="Zn-dependent exopeptidases"/>
    <property type="match status" value="1"/>
</dbReference>
<dbReference type="Gene3D" id="3.40.630.10">
    <property type="entry name" value="Zn peptidases"/>
    <property type="match status" value="1"/>
</dbReference>
<evidence type="ECO:0000256" key="5">
    <source>
        <dbReference type="ARBA" id="ARBA00022670"/>
    </source>
</evidence>
<reference evidence="8" key="1">
    <citation type="submission" date="2013-08" db="EMBL/GenBank/DDBJ databases">
        <title>Gene expansion shapes genome architecture in the human pathogen Lichtheimia corymbifera: an evolutionary genomics analysis in the ancient terrestrial Mucorales (Mucoromycotina).</title>
        <authorList>
            <person name="Schwartze V.U."/>
            <person name="Winter S."/>
            <person name="Shelest E."/>
            <person name="Marcet-Houben M."/>
            <person name="Horn F."/>
            <person name="Wehner S."/>
            <person name="Hoffmann K."/>
            <person name="Riege K."/>
            <person name="Sammeth M."/>
            <person name="Nowrousian M."/>
            <person name="Valiante V."/>
            <person name="Linde J."/>
            <person name="Jacobsen I.D."/>
            <person name="Marz M."/>
            <person name="Brakhage A.A."/>
            <person name="Gabaldon T."/>
            <person name="Bocker S."/>
            <person name="Voigt K."/>
        </authorList>
    </citation>
    <scope>NUCLEOTIDE SEQUENCE [LARGE SCALE GENOMIC DNA]</scope>
    <source>
        <strain evidence="8">FSU 9682</strain>
    </source>
</reference>
<organism evidence="8 9">
    <name type="scientific">Lichtheimia corymbifera JMRC:FSU:9682</name>
    <dbReference type="NCBI Taxonomy" id="1263082"/>
    <lineage>
        <taxon>Eukaryota</taxon>
        <taxon>Fungi</taxon>
        <taxon>Fungi incertae sedis</taxon>
        <taxon>Mucoromycota</taxon>
        <taxon>Mucoromycotina</taxon>
        <taxon>Mucoromycetes</taxon>
        <taxon>Mucorales</taxon>
        <taxon>Lichtheimiaceae</taxon>
        <taxon>Lichtheimia</taxon>
    </lineage>
</organism>
<dbReference type="InterPro" id="IPR000819">
    <property type="entry name" value="Peptidase_M17_C"/>
</dbReference>
<dbReference type="Pfam" id="PF00883">
    <property type="entry name" value="Peptidase_M17"/>
    <property type="match status" value="1"/>
</dbReference>
<evidence type="ECO:0000256" key="3">
    <source>
        <dbReference type="ARBA" id="ARBA00009528"/>
    </source>
</evidence>
<dbReference type="PANTHER" id="PTHR11963:SF23">
    <property type="entry name" value="CYTOSOL AMINOPEPTIDASE"/>
    <property type="match status" value="1"/>
</dbReference>
<keyword evidence="4 8" id="KW-0031">Aminopeptidase</keyword>
<evidence type="ECO:0000313" key="9">
    <source>
        <dbReference type="Proteomes" id="UP000027586"/>
    </source>
</evidence>
<dbReference type="AlphaFoldDB" id="A0A068RP90"/>
<dbReference type="Gene3D" id="3.40.220.10">
    <property type="entry name" value="Leucine Aminopeptidase, subunit E, domain 1"/>
    <property type="match status" value="1"/>
</dbReference>
<evidence type="ECO:0000313" key="8">
    <source>
        <dbReference type="EMBL" id="CDH50796.1"/>
    </source>
</evidence>
<evidence type="ECO:0000256" key="4">
    <source>
        <dbReference type="ARBA" id="ARBA00022438"/>
    </source>
</evidence>
<keyword evidence="5" id="KW-0645">Protease</keyword>
<feature type="domain" description="Cytosol aminopeptidase" evidence="7">
    <location>
        <begin position="406"/>
        <end position="413"/>
    </location>
</feature>
<dbReference type="InterPro" id="IPR011356">
    <property type="entry name" value="Leucine_aapep/pepB"/>
</dbReference>
<dbReference type="GO" id="GO:0070006">
    <property type="term" value="F:metalloaminopeptidase activity"/>
    <property type="evidence" value="ECO:0007669"/>
    <property type="project" value="InterPro"/>
</dbReference>
<evidence type="ECO:0000256" key="1">
    <source>
        <dbReference type="ARBA" id="ARBA00000135"/>
    </source>
</evidence>
<comment type="catalytic activity">
    <reaction evidence="1">
        <text>Release of an N-terminal amino acid, Xaa-|-Yaa-, in which Xaa is preferably Leu, but may be other amino acids including Pro although not Arg or Lys, and Yaa may be Pro. Amino acid amides and methyl esters are also readily hydrolyzed, but rates on arylamides are exceedingly low.</text>
        <dbReference type="EC" id="3.4.11.1"/>
    </reaction>
</comment>
<comment type="catalytic activity">
    <reaction evidence="2">
        <text>Release of N-terminal proline from a peptide.</text>
        <dbReference type="EC" id="3.4.11.5"/>
    </reaction>
</comment>
<dbReference type="OrthoDB" id="412814at2759"/>
<evidence type="ECO:0000256" key="2">
    <source>
        <dbReference type="ARBA" id="ARBA00001585"/>
    </source>
</evidence>
<protein>
    <submittedName>
        <fullName evidence="8">Leucine aminopeptidase</fullName>
    </submittedName>
</protein>
<dbReference type="GO" id="GO:0030145">
    <property type="term" value="F:manganese ion binding"/>
    <property type="evidence" value="ECO:0007669"/>
    <property type="project" value="InterPro"/>
</dbReference>
<gene>
    <name evidence="8" type="ORF">LCOR_02489.1</name>
</gene>
<dbReference type="STRING" id="1263082.A0A068RP90"/>
<dbReference type="GO" id="GO:0006508">
    <property type="term" value="P:proteolysis"/>
    <property type="evidence" value="ECO:0007669"/>
    <property type="project" value="UniProtKB-KW"/>
</dbReference>
<proteinExistence type="inferred from homology"/>
<dbReference type="InterPro" id="IPR008283">
    <property type="entry name" value="Peptidase_M17_N"/>
</dbReference>
<dbReference type="CDD" id="cd00433">
    <property type="entry name" value="Peptidase_M17"/>
    <property type="match status" value="1"/>
</dbReference>
<dbReference type="InterPro" id="IPR023042">
    <property type="entry name" value="Peptidase_M17_leu_NH2_pept"/>
</dbReference>
<evidence type="ECO:0000259" key="7">
    <source>
        <dbReference type="PROSITE" id="PS00631"/>
    </source>
</evidence>
<keyword evidence="9" id="KW-1185">Reference proteome</keyword>
<sequence length="562" mass="60721">MLSHHVCRFMQVVLVPIVRYTQSNYWATSEFGPFPGFSLSITPMFPPQPLRPALLLRHAPLSTTRRVAATATRQVRHFTNPHGYDALVLGAYNNNDLNLTATQGISDSTRNQILEQLSTSNFTKKDDVRLLYNVGGIKQLAVVSLGDKPKSNMSQDVALETARRSTAIGIQALKKHYSEGDNQHIGVDVSINAHGAAEGAVLAQYAFDKLKTKQGPNLRVGPFGQSTDSSNLSWETGLVYGNSQNLARRLMAAPANLMTPKTFAEEMAYLLAGLENVEVMVHDHDWAVRQKMNAFLSVAQGSQEPLRFLEIHYNGGDGPLYGLVGKGITFDSGGISLKPSNNMALMKGDMGGAATVAAALYGICKLQLPVNVVAMIPLCENMPSGKATKPGDVVRAMNGKSIEITNTDAEGRLILADALYYLSSTYAPKTIIDVATLTGAMDVALGQAFAGVFTNSDELWSRLETAGKTAADPFWRMPLHDDYLKGMKESLVADLVNSAGRSGGSCSAAAFLKEFVAGQPEIQWAHIDIAGVMESSTTEGYHIKGMSGRPTRSLLDYLRCAE</sequence>
<dbReference type="Pfam" id="PF02789">
    <property type="entry name" value="Peptidase_M17_N"/>
    <property type="match status" value="1"/>
</dbReference>
<name>A0A068RP90_9FUNG</name>
<dbReference type="PANTHER" id="PTHR11963">
    <property type="entry name" value="LEUCINE AMINOPEPTIDASE-RELATED"/>
    <property type="match status" value="1"/>
</dbReference>
<accession>A0A068RP90</accession>
<dbReference type="GO" id="GO:0005737">
    <property type="term" value="C:cytoplasm"/>
    <property type="evidence" value="ECO:0007669"/>
    <property type="project" value="InterPro"/>
</dbReference>
<dbReference type="HAMAP" id="MF_00181">
    <property type="entry name" value="Cytosol_peptidase_M17"/>
    <property type="match status" value="1"/>
</dbReference>